<proteinExistence type="predicted"/>
<evidence type="ECO:0000313" key="1">
    <source>
        <dbReference type="EMBL" id="MCR2805329.1"/>
    </source>
</evidence>
<accession>A0A9X2MR63</accession>
<dbReference type="AlphaFoldDB" id="A0A9X2MR63"/>
<name>A0A9X2MR63_9BACL</name>
<evidence type="ECO:0000313" key="2">
    <source>
        <dbReference type="Proteomes" id="UP001141950"/>
    </source>
</evidence>
<comment type="caution">
    <text evidence="1">The sequence shown here is derived from an EMBL/GenBank/DDBJ whole genome shotgun (WGS) entry which is preliminary data.</text>
</comment>
<dbReference type="EMBL" id="JANIPJ010000011">
    <property type="protein sequence ID" value="MCR2805329.1"/>
    <property type="molecule type" value="Genomic_DNA"/>
</dbReference>
<keyword evidence="2" id="KW-1185">Reference proteome</keyword>
<dbReference type="RefSeq" id="WP_257447589.1">
    <property type="nucleotide sequence ID" value="NZ_JANIPJ010000011.1"/>
</dbReference>
<gene>
    <name evidence="1" type="ORF">NQZ67_15690</name>
</gene>
<reference evidence="1" key="1">
    <citation type="submission" date="2022-08" db="EMBL/GenBank/DDBJ databases">
        <title>The genomic sequence of strain Paenibacillus sp. SCIV0701.</title>
        <authorList>
            <person name="Zhao H."/>
        </authorList>
    </citation>
    <scope>NUCLEOTIDE SEQUENCE</scope>
    <source>
        <strain evidence="1">SCIV0701</strain>
    </source>
</reference>
<sequence length="51" mass="5609">MDAIWSGIMEAGKHSDRFGSPEVWVSSTDKEAFAVYCAEVDELTPKSADDE</sequence>
<organism evidence="1 2">
    <name type="scientific">Paenibacillus soyae</name>
    <dbReference type="NCBI Taxonomy" id="2969249"/>
    <lineage>
        <taxon>Bacteria</taxon>
        <taxon>Bacillati</taxon>
        <taxon>Bacillota</taxon>
        <taxon>Bacilli</taxon>
        <taxon>Bacillales</taxon>
        <taxon>Paenibacillaceae</taxon>
        <taxon>Paenibacillus</taxon>
    </lineage>
</organism>
<dbReference type="Proteomes" id="UP001141950">
    <property type="component" value="Unassembled WGS sequence"/>
</dbReference>
<protein>
    <submittedName>
        <fullName evidence="1">Uncharacterized protein</fullName>
    </submittedName>
</protein>